<dbReference type="eggNOG" id="COG2834">
    <property type="taxonomic scope" value="Bacteria"/>
</dbReference>
<accession>A0A081CAU8</accession>
<keyword evidence="3" id="KW-1185">Reference proteome</keyword>
<proteinExistence type="predicted"/>
<reference evidence="2" key="1">
    <citation type="journal article" date="2015" name="PeerJ">
        <title>First genomic representation of candidate bacterial phylum KSB3 points to enhanced environmental sensing as a trigger of wastewater bulking.</title>
        <authorList>
            <person name="Sekiguchi Y."/>
            <person name="Ohashi A."/>
            <person name="Parks D.H."/>
            <person name="Yamauchi T."/>
            <person name="Tyson G.W."/>
            <person name="Hugenholtz P."/>
        </authorList>
    </citation>
    <scope>NUCLEOTIDE SEQUENCE [LARGE SCALE GENOMIC DNA]</scope>
</reference>
<feature type="transmembrane region" description="Helical" evidence="1">
    <location>
        <begin position="20"/>
        <end position="39"/>
    </location>
</feature>
<dbReference type="InterPro" id="IPR029046">
    <property type="entry name" value="LolA/LolB/LppX"/>
</dbReference>
<protein>
    <submittedName>
        <fullName evidence="2">Conserved uncharacterized protein</fullName>
    </submittedName>
</protein>
<evidence type="ECO:0000313" key="3">
    <source>
        <dbReference type="Proteomes" id="UP000030661"/>
    </source>
</evidence>
<dbReference type="Proteomes" id="UP000030661">
    <property type="component" value="Unassembled WGS sequence"/>
</dbReference>
<sequence>MNRHLHLNQGEQSRNTLQILGQSWLLLFIIIGSMFLLSGCPGKPQLAPIYPPQPEFPLTTELVSQLINDRISSFENLVGAGKVSINTWQEKYKFSETFVLQKPGKFRLETLGFLDQPAVFLTSNESLLTLYSKKQNICYKGVASQENLFRLSGINLAVEDAILVLSGNPTRIVSPNIEWGMPLPDQQQYYFERISLLQEIVQRIWFDAERYVITYFEEAMLTNGEILLKVQFSDYRAEAGTYPVPAVIQIDRPFDNTRVQVDYKFFDINQQIDQDLFVFAPPSDAKIHNIDDRTLEEIEQLAPYKEFRTTEE</sequence>
<organism evidence="2">
    <name type="scientific">Vecturithrix granuli</name>
    <dbReference type="NCBI Taxonomy" id="1499967"/>
    <lineage>
        <taxon>Bacteria</taxon>
        <taxon>Candidatus Moduliflexota</taxon>
        <taxon>Candidatus Vecturitrichia</taxon>
        <taxon>Candidatus Vecturitrichales</taxon>
        <taxon>Candidatus Vecturitrichaceae</taxon>
        <taxon>Candidatus Vecturithrix</taxon>
    </lineage>
</organism>
<dbReference type="EMBL" id="DF820482">
    <property type="protein sequence ID" value="GAK61703.1"/>
    <property type="molecule type" value="Genomic_DNA"/>
</dbReference>
<dbReference type="AlphaFoldDB" id="A0A081CAU8"/>
<keyword evidence="1" id="KW-0472">Membrane</keyword>
<dbReference type="STRING" id="1499967.U27_02532"/>
<evidence type="ECO:0000256" key="1">
    <source>
        <dbReference type="SAM" id="Phobius"/>
    </source>
</evidence>
<evidence type="ECO:0000313" key="2">
    <source>
        <dbReference type="EMBL" id="GAK61703.1"/>
    </source>
</evidence>
<keyword evidence="1" id="KW-0812">Transmembrane</keyword>
<dbReference type="HOGENOM" id="CLU_890429_0_0_0"/>
<keyword evidence="1" id="KW-1133">Transmembrane helix</keyword>
<dbReference type="Gene3D" id="2.50.20.10">
    <property type="entry name" value="Lipoprotein localisation LolA/LolB/LppX"/>
    <property type="match status" value="1"/>
</dbReference>
<gene>
    <name evidence="2" type="ORF">U27_02532</name>
</gene>
<name>A0A081CAU8_VECG1</name>
<dbReference type="SUPFAM" id="SSF89392">
    <property type="entry name" value="Prokaryotic lipoproteins and lipoprotein localization factors"/>
    <property type="match status" value="1"/>
</dbReference>